<dbReference type="Proteomes" id="UP000244527">
    <property type="component" value="Chromosome"/>
</dbReference>
<sequence length="144" mass="16673">MYQLNYCSIASSGADLKDLNEILNTAIKRNAVKNITGCLIYHNNYFVQILEGDKQAVLDLYEKIKKDKKHHSVTLLWENSVDSRHFEEWNMAFYQPEENNMKQFVANFMYLATLADRSTGTLLSFWASVRKILDDGMATPLERV</sequence>
<accession>A0A2S1LE23</accession>
<dbReference type="GO" id="GO:0071949">
    <property type="term" value="F:FAD binding"/>
    <property type="evidence" value="ECO:0007669"/>
    <property type="project" value="InterPro"/>
</dbReference>
<reference evidence="2 3" key="1">
    <citation type="submission" date="2017-04" db="EMBL/GenBank/DDBJ databases">
        <title>Compelte genome sequence of WV33.</title>
        <authorList>
            <person name="Lee P.C."/>
        </authorList>
    </citation>
    <scope>NUCLEOTIDE SEQUENCE [LARGE SCALE GENOMIC DNA]</scope>
    <source>
        <strain evidence="2 3">WV33</strain>
    </source>
</reference>
<dbReference type="InterPro" id="IPR007024">
    <property type="entry name" value="BLUF_domain"/>
</dbReference>
<gene>
    <name evidence="2" type="ORF">FFWV33_10915</name>
</gene>
<dbReference type="GO" id="GO:0009882">
    <property type="term" value="F:blue light photoreceptor activity"/>
    <property type="evidence" value="ECO:0007669"/>
    <property type="project" value="InterPro"/>
</dbReference>
<dbReference type="RefSeq" id="WP_108740920.1">
    <property type="nucleotide sequence ID" value="NZ_CP020918.1"/>
</dbReference>
<name>A0A2S1LE23_9FLAO</name>
<dbReference type="SUPFAM" id="SSF54975">
    <property type="entry name" value="Acylphosphatase/BLUF domain-like"/>
    <property type="match status" value="1"/>
</dbReference>
<feature type="domain" description="BLUF" evidence="1">
    <location>
        <begin position="1"/>
        <end position="92"/>
    </location>
</feature>
<dbReference type="EMBL" id="CP020918">
    <property type="protein sequence ID" value="AWG21989.1"/>
    <property type="molecule type" value="Genomic_DNA"/>
</dbReference>
<dbReference type="SMART" id="SM01034">
    <property type="entry name" value="BLUF"/>
    <property type="match status" value="1"/>
</dbReference>
<dbReference type="OrthoDB" id="1122028at2"/>
<protein>
    <recommendedName>
        <fullName evidence="1">BLUF domain-containing protein</fullName>
    </recommendedName>
</protein>
<organism evidence="2 3">
    <name type="scientific">Flavobacterium faecale</name>
    <dbReference type="NCBI Taxonomy" id="1355330"/>
    <lineage>
        <taxon>Bacteria</taxon>
        <taxon>Pseudomonadati</taxon>
        <taxon>Bacteroidota</taxon>
        <taxon>Flavobacteriia</taxon>
        <taxon>Flavobacteriales</taxon>
        <taxon>Flavobacteriaceae</taxon>
        <taxon>Flavobacterium</taxon>
    </lineage>
</organism>
<dbReference type="AlphaFoldDB" id="A0A2S1LE23"/>
<evidence type="ECO:0000313" key="3">
    <source>
        <dbReference type="Proteomes" id="UP000244527"/>
    </source>
</evidence>
<dbReference type="PROSITE" id="PS50925">
    <property type="entry name" value="BLUF"/>
    <property type="match status" value="1"/>
</dbReference>
<evidence type="ECO:0000313" key="2">
    <source>
        <dbReference type="EMBL" id="AWG21989.1"/>
    </source>
</evidence>
<dbReference type="InterPro" id="IPR036046">
    <property type="entry name" value="Acylphosphatase-like_dom_sf"/>
</dbReference>
<dbReference type="Pfam" id="PF04940">
    <property type="entry name" value="BLUF"/>
    <property type="match status" value="1"/>
</dbReference>
<proteinExistence type="predicted"/>
<keyword evidence="3" id="KW-1185">Reference proteome</keyword>
<evidence type="ECO:0000259" key="1">
    <source>
        <dbReference type="PROSITE" id="PS50925"/>
    </source>
</evidence>
<dbReference type="KEGG" id="ffa:FFWV33_10915"/>
<dbReference type="Gene3D" id="3.30.70.100">
    <property type="match status" value="1"/>
</dbReference>